<dbReference type="InterPro" id="IPR027417">
    <property type="entry name" value="P-loop_NTPase"/>
</dbReference>
<protein>
    <submittedName>
        <fullName evidence="1">Cob(I)yrinic acid a,c-diamide adenosyltransferase</fullName>
    </submittedName>
</protein>
<reference evidence="1" key="2">
    <citation type="journal article" date="2021" name="PeerJ">
        <title>Extensive microbial diversity within the chicken gut microbiome revealed by metagenomics and culture.</title>
        <authorList>
            <person name="Gilroy R."/>
            <person name="Ravi A."/>
            <person name="Getino M."/>
            <person name="Pursley I."/>
            <person name="Horton D.L."/>
            <person name="Alikhan N.F."/>
            <person name="Baker D."/>
            <person name="Gharbi K."/>
            <person name="Hall N."/>
            <person name="Watson M."/>
            <person name="Adriaenssens E.M."/>
            <person name="Foster-Nyarko E."/>
            <person name="Jarju S."/>
            <person name="Secka A."/>
            <person name="Antonio M."/>
            <person name="Oren A."/>
            <person name="Chaudhuri R.R."/>
            <person name="La Ragione R."/>
            <person name="Hildebrand F."/>
            <person name="Pallen M.J."/>
        </authorList>
    </citation>
    <scope>NUCLEOTIDE SEQUENCE</scope>
    <source>
        <strain evidence="1">ChiSjej4B22-8148</strain>
    </source>
</reference>
<dbReference type="EMBL" id="DVGK01000117">
    <property type="protein sequence ID" value="HIR14329.1"/>
    <property type="molecule type" value="Genomic_DNA"/>
</dbReference>
<name>A0A9D1AE84_9FIRM</name>
<dbReference type="GO" id="GO:0008817">
    <property type="term" value="F:corrinoid adenosyltransferase activity"/>
    <property type="evidence" value="ECO:0007669"/>
    <property type="project" value="InterPro"/>
</dbReference>
<dbReference type="GO" id="GO:0005524">
    <property type="term" value="F:ATP binding"/>
    <property type="evidence" value="ECO:0007669"/>
    <property type="project" value="InterPro"/>
</dbReference>
<organism evidence="1 2">
    <name type="scientific">Candidatus Choladousia intestinavium</name>
    <dbReference type="NCBI Taxonomy" id="2840727"/>
    <lineage>
        <taxon>Bacteria</taxon>
        <taxon>Bacillati</taxon>
        <taxon>Bacillota</taxon>
        <taxon>Clostridia</taxon>
        <taxon>Lachnospirales</taxon>
        <taxon>Lachnospiraceae</taxon>
        <taxon>Lachnospiraceae incertae sedis</taxon>
        <taxon>Candidatus Choladousia</taxon>
    </lineage>
</organism>
<dbReference type="Gene3D" id="3.40.50.300">
    <property type="entry name" value="P-loop containing nucleotide triphosphate hydrolases"/>
    <property type="match status" value="1"/>
</dbReference>
<dbReference type="AlphaFoldDB" id="A0A9D1AE84"/>
<comment type="caution">
    <text evidence="1">The sequence shown here is derived from an EMBL/GenBank/DDBJ whole genome shotgun (WGS) entry which is preliminary data.</text>
</comment>
<evidence type="ECO:0000313" key="2">
    <source>
        <dbReference type="Proteomes" id="UP000886757"/>
    </source>
</evidence>
<reference evidence="1" key="1">
    <citation type="submission" date="2020-10" db="EMBL/GenBank/DDBJ databases">
        <authorList>
            <person name="Gilroy R."/>
        </authorList>
    </citation>
    <scope>NUCLEOTIDE SEQUENCE</scope>
    <source>
        <strain evidence="1">ChiSjej4B22-8148</strain>
    </source>
</reference>
<dbReference type="Pfam" id="PF02572">
    <property type="entry name" value="CobA_CobO_BtuR"/>
    <property type="match status" value="1"/>
</dbReference>
<gene>
    <name evidence="1" type="ORF">IAB31_10465</name>
</gene>
<dbReference type="GO" id="GO:0009236">
    <property type="term" value="P:cobalamin biosynthetic process"/>
    <property type="evidence" value="ECO:0007669"/>
    <property type="project" value="InterPro"/>
</dbReference>
<sequence>MEILSLRQKGALEMEQKRNTGLVHIYCGDGKGKTTTGMGLCIRAAGYGMKVLVYQFMKDNSTSERKILALSDRITLLPGLPQEKFSFQMSPQEKEERKAYYEKQFSRAVSMAAEENYGLVFFDEIIYTIQAGLLDEQLVLDFLRNKPAGLEVILTGQGPSPALIEAADYVSEIRKIKHPFDQGIPARAGIER</sequence>
<dbReference type="PANTHER" id="PTHR46638:SF1">
    <property type="entry name" value="CORRINOID ADENOSYLTRANSFERASE"/>
    <property type="match status" value="1"/>
</dbReference>
<dbReference type="PIRSF" id="PIRSF015617">
    <property type="entry name" value="Adensltrnsf_CobA"/>
    <property type="match status" value="1"/>
</dbReference>
<accession>A0A9D1AE84</accession>
<evidence type="ECO:0000313" key="1">
    <source>
        <dbReference type="EMBL" id="HIR14329.1"/>
    </source>
</evidence>
<dbReference type="PANTHER" id="PTHR46638">
    <property type="entry name" value="CORRINOID ADENOSYLTRANSFERASE"/>
    <property type="match status" value="1"/>
</dbReference>
<dbReference type="InterPro" id="IPR003724">
    <property type="entry name" value="CblAdoTrfase_CobA"/>
</dbReference>
<dbReference type="Proteomes" id="UP000886757">
    <property type="component" value="Unassembled WGS sequence"/>
</dbReference>
<dbReference type="SUPFAM" id="SSF52540">
    <property type="entry name" value="P-loop containing nucleoside triphosphate hydrolases"/>
    <property type="match status" value="1"/>
</dbReference>
<proteinExistence type="predicted"/>